<dbReference type="RefSeq" id="WP_081114095.1">
    <property type="nucleotide sequence ID" value="NZ_CP014286.1"/>
</dbReference>
<evidence type="ECO:0000313" key="3">
    <source>
        <dbReference type="Proteomes" id="UP000269847"/>
    </source>
</evidence>
<accession>A0A9W3VHT2</accession>
<sequence>MIKINIFKASIFDPDLQKMNRSALQRKGTIIDNIIQTGNRKTVNRNGYIFRDKSIIQNDSKQEVNYPRQEPLEHSWKRLNT</sequence>
<geneLocation type="plasmid" evidence="2 3">
    <name>p.3</name>
</geneLocation>
<feature type="compositionally biased region" description="Basic and acidic residues" evidence="1">
    <location>
        <begin position="70"/>
        <end position="81"/>
    </location>
</feature>
<keyword evidence="2" id="KW-0614">Plasmid</keyword>
<name>A0A9W3VHT2_BACTU</name>
<reference evidence="2 3" key="1">
    <citation type="submission" date="2018-09" db="EMBL/GenBank/DDBJ databases">
        <title>Complete genome of Bacillus thuringiensis strain QZL38.</title>
        <authorList>
            <person name="Song F."/>
        </authorList>
    </citation>
    <scope>NUCLEOTIDE SEQUENCE [LARGE SCALE GENOMIC DNA]</scope>
    <source>
        <strain evidence="2 3">QZL38</strain>
        <plasmid evidence="2 3">p.3</plasmid>
    </source>
</reference>
<organism evidence="2 3">
    <name type="scientific">Bacillus thuringiensis</name>
    <dbReference type="NCBI Taxonomy" id="1428"/>
    <lineage>
        <taxon>Bacteria</taxon>
        <taxon>Bacillati</taxon>
        <taxon>Bacillota</taxon>
        <taxon>Bacilli</taxon>
        <taxon>Bacillales</taxon>
        <taxon>Bacillaceae</taxon>
        <taxon>Bacillus</taxon>
        <taxon>Bacillus cereus group</taxon>
    </lineage>
</organism>
<evidence type="ECO:0000313" key="2">
    <source>
        <dbReference type="EMBL" id="AYF85048.1"/>
    </source>
</evidence>
<dbReference type="EMBL" id="CP032610">
    <property type="protein sequence ID" value="AYF85048.1"/>
    <property type="molecule type" value="Genomic_DNA"/>
</dbReference>
<feature type="region of interest" description="Disordered" evidence="1">
    <location>
        <begin position="60"/>
        <end position="81"/>
    </location>
</feature>
<protein>
    <submittedName>
        <fullName evidence="2">Uncharacterized protein</fullName>
    </submittedName>
</protein>
<dbReference type="AlphaFoldDB" id="A0A9W3VHT2"/>
<gene>
    <name evidence="2" type="ORF">D7J84_28940</name>
</gene>
<dbReference type="Proteomes" id="UP000269847">
    <property type="component" value="Plasmid p.3"/>
</dbReference>
<evidence type="ECO:0000256" key="1">
    <source>
        <dbReference type="SAM" id="MobiDB-lite"/>
    </source>
</evidence>
<proteinExistence type="predicted"/>